<dbReference type="GO" id="GO:0016491">
    <property type="term" value="F:oxidoreductase activity"/>
    <property type="evidence" value="ECO:0007669"/>
    <property type="project" value="InterPro"/>
</dbReference>
<dbReference type="AlphaFoldDB" id="A0A124FRY3"/>
<dbReference type="InterPro" id="IPR024934">
    <property type="entry name" value="Rubredoxin-like_dom"/>
</dbReference>
<organism evidence="2 3">
    <name type="scientific">Methanoculleus marisnigri</name>
    <dbReference type="NCBI Taxonomy" id="2198"/>
    <lineage>
        <taxon>Archaea</taxon>
        <taxon>Methanobacteriati</taxon>
        <taxon>Methanobacteriota</taxon>
        <taxon>Stenosarchaea group</taxon>
        <taxon>Methanomicrobia</taxon>
        <taxon>Methanomicrobiales</taxon>
        <taxon>Methanomicrobiaceae</taxon>
        <taxon>Methanoculleus</taxon>
    </lineage>
</organism>
<sequence>MLHLFGPSQVAPLVLLLRFYEPSHSKTFGLLELLPFRQSQPASTEGRFSSGIGFPGGKKVKDLILFILNAVGSTEENLKGAIEGENYEFTEMYPAFVAEAKGERKNEASIVFTHAMRAEEVHANLYLQAIEAVREGKDLDVEKIYLCPVCGNIELGAAPEKCPICGVPDRMFREIQ</sequence>
<comment type="caution">
    <text evidence="2">The sequence shown here is derived from an EMBL/GenBank/DDBJ whole genome shotgun (WGS) entry which is preliminary data.</text>
</comment>
<dbReference type="Pfam" id="PF02915">
    <property type="entry name" value="Rubrerythrin"/>
    <property type="match status" value="1"/>
</dbReference>
<dbReference type="Gene3D" id="2.20.28.10">
    <property type="match status" value="1"/>
</dbReference>
<protein>
    <submittedName>
        <fullName evidence="2">Rubrerythrin</fullName>
    </submittedName>
</protein>
<proteinExistence type="predicted"/>
<dbReference type="Gene3D" id="1.20.1260.10">
    <property type="match status" value="1"/>
</dbReference>
<dbReference type="CDD" id="cd00729">
    <property type="entry name" value="rubredoxin_SM"/>
    <property type="match status" value="1"/>
</dbReference>
<dbReference type="EMBL" id="LGGD01000225">
    <property type="protein sequence ID" value="KUK60580.1"/>
    <property type="molecule type" value="Genomic_DNA"/>
</dbReference>
<dbReference type="PANTHER" id="PTHR33746">
    <property type="entry name" value="RUBRERYTHRIN"/>
    <property type="match status" value="1"/>
</dbReference>
<dbReference type="InterPro" id="IPR052753">
    <property type="entry name" value="Rbr2/Nigerythrin"/>
</dbReference>
<evidence type="ECO:0000313" key="2">
    <source>
        <dbReference type="EMBL" id="KUK60580.1"/>
    </source>
</evidence>
<name>A0A124FRY3_9EURY</name>
<reference evidence="3" key="1">
    <citation type="journal article" date="2015" name="MBio">
        <title>Genome-Resolved Metagenomic Analysis Reveals Roles for Candidate Phyla and Other Microbial Community Members in Biogeochemical Transformations in Oil Reservoirs.</title>
        <authorList>
            <person name="Hu P."/>
            <person name="Tom L."/>
            <person name="Singh A."/>
            <person name="Thomas B.C."/>
            <person name="Baker B.J."/>
            <person name="Piceno Y.M."/>
            <person name="Andersen G.L."/>
            <person name="Banfield J.F."/>
        </authorList>
    </citation>
    <scope>NUCLEOTIDE SEQUENCE [LARGE SCALE GENOMIC DNA]</scope>
</reference>
<dbReference type="InterPro" id="IPR003251">
    <property type="entry name" value="Rr_diiron-bd_dom"/>
</dbReference>
<evidence type="ECO:0000313" key="3">
    <source>
        <dbReference type="Proteomes" id="UP000054323"/>
    </source>
</evidence>
<dbReference type="CDD" id="cd01041">
    <property type="entry name" value="Rubrerythrin"/>
    <property type="match status" value="1"/>
</dbReference>
<dbReference type="InterPro" id="IPR048574">
    <property type="entry name" value="RUBY_RBDX"/>
</dbReference>
<dbReference type="GO" id="GO:0005506">
    <property type="term" value="F:iron ion binding"/>
    <property type="evidence" value="ECO:0007669"/>
    <property type="project" value="InterPro"/>
</dbReference>
<dbReference type="Proteomes" id="UP000054323">
    <property type="component" value="Unassembled WGS sequence"/>
</dbReference>
<dbReference type="PANTHER" id="PTHR33746:SF4">
    <property type="entry name" value="RUBRERYTHRIN"/>
    <property type="match status" value="1"/>
</dbReference>
<dbReference type="PROSITE" id="PS50903">
    <property type="entry name" value="RUBREDOXIN_LIKE"/>
    <property type="match status" value="1"/>
</dbReference>
<evidence type="ECO:0000259" key="1">
    <source>
        <dbReference type="PROSITE" id="PS50903"/>
    </source>
</evidence>
<feature type="domain" description="Rubredoxin-like" evidence="1">
    <location>
        <begin position="142"/>
        <end position="175"/>
    </location>
</feature>
<dbReference type="PATRIC" id="fig|2198.4.peg.1999"/>
<dbReference type="InterPro" id="IPR012347">
    <property type="entry name" value="Ferritin-like"/>
</dbReference>
<dbReference type="Pfam" id="PF21349">
    <property type="entry name" value="RUBY_RBDX"/>
    <property type="match status" value="1"/>
</dbReference>
<gene>
    <name evidence="2" type="ORF">XD82_1581</name>
</gene>
<dbReference type="InterPro" id="IPR009078">
    <property type="entry name" value="Ferritin-like_SF"/>
</dbReference>
<dbReference type="SUPFAM" id="SSF47240">
    <property type="entry name" value="Ferritin-like"/>
    <property type="match status" value="1"/>
</dbReference>
<dbReference type="SUPFAM" id="SSF57802">
    <property type="entry name" value="Rubredoxin-like"/>
    <property type="match status" value="1"/>
</dbReference>
<accession>A0A124FRY3</accession>